<protein>
    <submittedName>
        <fullName evidence="1">Uncharacterized protein</fullName>
    </submittedName>
</protein>
<dbReference type="AlphaFoldDB" id="A0ABD3GZR9"/>
<organism evidence="1 2">
    <name type="scientific">Riccia sorocarpa</name>
    <dbReference type="NCBI Taxonomy" id="122646"/>
    <lineage>
        <taxon>Eukaryota</taxon>
        <taxon>Viridiplantae</taxon>
        <taxon>Streptophyta</taxon>
        <taxon>Embryophyta</taxon>
        <taxon>Marchantiophyta</taxon>
        <taxon>Marchantiopsida</taxon>
        <taxon>Marchantiidae</taxon>
        <taxon>Marchantiales</taxon>
        <taxon>Ricciaceae</taxon>
        <taxon>Riccia</taxon>
    </lineage>
</organism>
<gene>
    <name evidence="1" type="ORF">R1sor_002083</name>
</gene>
<comment type="caution">
    <text evidence="1">The sequence shown here is derived from an EMBL/GenBank/DDBJ whole genome shotgun (WGS) entry which is preliminary data.</text>
</comment>
<proteinExistence type="predicted"/>
<sequence length="183" mass="20754">MVGYCLKDKQELHFFVFMKEISNLMQREGMLLYTFYGAADLKNHIELNPSNIMQRALQYGKYVSHHLLGNSFHGCIQSMLVGGHYTPSTSWLINRGMDLTQMSSLWKAYVQPVSITMADIQNIFFLDAPSISVEPMILLNPQRSYHWFLVLDKSRLIAATPLLKGSAVIDFVSSVSMLVLVST</sequence>
<keyword evidence="2" id="KW-1185">Reference proteome</keyword>
<dbReference type="Proteomes" id="UP001633002">
    <property type="component" value="Unassembled WGS sequence"/>
</dbReference>
<reference evidence="1 2" key="1">
    <citation type="submission" date="2024-09" db="EMBL/GenBank/DDBJ databases">
        <title>Chromosome-scale assembly of Riccia sorocarpa.</title>
        <authorList>
            <person name="Paukszto L."/>
        </authorList>
    </citation>
    <scope>NUCLEOTIDE SEQUENCE [LARGE SCALE GENOMIC DNA]</scope>
    <source>
        <strain evidence="1">LP-2024</strain>
        <tissue evidence="1">Aerial parts of the thallus</tissue>
    </source>
</reference>
<evidence type="ECO:0000313" key="2">
    <source>
        <dbReference type="Proteomes" id="UP001633002"/>
    </source>
</evidence>
<dbReference type="EMBL" id="JBJQOH010000006">
    <property type="protein sequence ID" value="KAL3684061.1"/>
    <property type="molecule type" value="Genomic_DNA"/>
</dbReference>
<accession>A0ABD3GZR9</accession>
<name>A0ABD3GZR9_9MARC</name>
<evidence type="ECO:0000313" key="1">
    <source>
        <dbReference type="EMBL" id="KAL3684061.1"/>
    </source>
</evidence>